<dbReference type="PROSITE" id="PS00211">
    <property type="entry name" value="ABC_TRANSPORTER_1"/>
    <property type="match status" value="1"/>
</dbReference>
<keyword evidence="9" id="KW-1185">Reference proteome</keyword>
<keyword evidence="4 8" id="KW-0067">ATP-binding</keyword>
<dbReference type="InterPro" id="IPR003593">
    <property type="entry name" value="AAA+_ATPase"/>
</dbReference>
<keyword evidence="5" id="KW-1278">Translocase</keyword>
<dbReference type="SUPFAM" id="SSF52540">
    <property type="entry name" value="P-loop containing nucleoside triphosphate hydrolases"/>
    <property type="match status" value="1"/>
</dbReference>
<dbReference type="NCBIfam" id="NF010061">
    <property type="entry name" value="PRK13538.1"/>
    <property type="match status" value="1"/>
</dbReference>
<accession>A0A222P3B8</accession>
<evidence type="ECO:0000313" key="8">
    <source>
        <dbReference type="EMBL" id="ASQ46322.1"/>
    </source>
</evidence>
<dbReference type="InterPro" id="IPR003439">
    <property type="entry name" value="ABC_transporter-like_ATP-bd"/>
</dbReference>
<dbReference type="InterPro" id="IPR017871">
    <property type="entry name" value="ABC_transporter-like_CS"/>
</dbReference>
<feature type="domain" description="ABC transporter" evidence="7">
    <location>
        <begin position="2"/>
        <end position="199"/>
    </location>
</feature>
<dbReference type="PANTHER" id="PTHR43499:SF1">
    <property type="entry name" value="ABC TRANSPORTER I FAMILY MEMBER 1"/>
    <property type="match status" value="1"/>
</dbReference>
<dbReference type="PROSITE" id="PS50893">
    <property type="entry name" value="ABC_TRANSPORTER_2"/>
    <property type="match status" value="1"/>
</dbReference>
<dbReference type="Pfam" id="PF00005">
    <property type="entry name" value="ABC_tran"/>
    <property type="match status" value="1"/>
</dbReference>
<keyword evidence="8" id="KW-0378">Hydrolase</keyword>
<dbReference type="InterPro" id="IPR005895">
    <property type="entry name" value="ABC_transptr_haem_export_CcmA"/>
</dbReference>
<protein>
    <submittedName>
        <fullName evidence="8">Cytochrome c biogenesis ATP-binding export protein CcmA</fullName>
        <ecNumber evidence="8">3.6.3.41</ecNumber>
    </submittedName>
</protein>
<evidence type="ECO:0000256" key="4">
    <source>
        <dbReference type="ARBA" id="ARBA00022840"/>
    </source>
</evidence>
<dbReference type="AlphaFoldDB" id="A0A222P3B8"/>
<dbReference type="EMBL" id="CP016397">
    <property type="protein sequence ID" value="ASQ46322.1"/>
    <property type="molecule type" value="Genomic_DNA"/>
</dbReference>
<evidence type="ECO:0000256" key="6">
    <source>
        <dbReference type="ARBA" id="ARBA00023136"/>
    </source>
</evidence>
<dbReference type="Proteomes" id="UP000201728">
    <property type="component" value="Chromosome"/>
</dbReference>
<evidence type="ECO:0000256" key="5">
    <source>
        <dbReference type="ARBA" id="ARBA00022967"/>
    </source>
</evidence>
<dbReference type="GO" id="GO:0005524">
    <property type="term" value="F:ATP binding"/>
    <property type="evidence" value="ECO:0007669"/>
    <property type="project" value="UniProtKB-KW"/>
</dbReference>
<dbReference type="Gene3D" id="3.40.50.300">
    <property type="entry name" value="P-loop containing nucleotide triphosphate hydrolases"/>
    <property type="match status" value="1"/>
</dbReference>
<evidence type="ECO:0000256" key="2">
    <source>
        <dbReference type="ARBA" id="ARBA00022741"/>
    </source>
</evidence>
<evidence type="ECO:0000256" key="1">
    <source>
        <dbReference type="ARBA" id="ARBA00022448"/>
    </source>
</evidence>
<gene>
    <name evidence="8" type="primary">ccmA</name>
    <name evidence="8" type="ORF">clem_08855</name>
</gene>
<dbReference type="EC" id="3.6.3.41" evidence="8"/>
<keyword evidence="3" id="KW-0201">Cytochrome c-type biogenesis</keyword>
<name>A0A222P3B8_9GAMM</name>
<sequence length="199" mass="22726">MLEVRELCFDYQDKPLLNKITFAVKEGQLLHLRGNNGAGKTTLLRLLAGLLHPLEGEIYFDGQPIGKNLSNYQHQLCYLGHRTGINPLLTVKENCFFDMHWGRKKINFNRVVERFGLAEFQNDICGHLSAGQRRRVGLLRLTMTDAPLWLLDEPLVALDKDATELIITSINNHLSSGGLIVLTSHQRLPEQLNYLEYYL</sequence>
<keyword evidence="2" id="KW-0547">Nucleotide-binding</keyword>
<dbReference type="SMART" id="SM00382">
    <property type="entry name" value="AAA"/>
    <property type="match status" value="1"/>
</dbReference>
<dbReference type="OrthoDB" id="9800654at2"/>
<dbReference type="NCBIfam" id="TIGR01189">
    <property type="entry name" value="ccmA"/>
    <property type="match status" value="1"/>
</dbReference>
<reference evidence="9" key="1">
    <citation type="submission" date="2016-07" db="EMBL/GenBank/DDBJ databases">
        <authorList>
            <person name="Florea S."/>
            <person name="Webb J.S."/>
            <person name="Jaromczyk J."/>
            <person name="Schardl C.L."/>
        </authorList>
    </citation>
    <scope>NUCLEOTIDE SEQUENCE [LARGE SCALE GENOMIC DNA]</scope>
    <source>
        <strain evidence="9">CDC-D5610</strain>
    </source>
</reference>
<dbReference type="GO" id="GO:0016887">
    <property type="term" value="F:ATP hydrolysis activity"/>
    <property type="evidence" value="ECO:0007669"/>
    <property type="project" value="InterPro"/>
</dbReference>
<evidence type="ECO:0000313" key="9">
    <source>
        <dbReference type="Proteomes" id="UP000201728"/>
    </source>
</evidence>
<dbReference type="GO" id="GO:0022857">
    <property type="term" value="F:transmembrane transporter activity"/>
    <property type="evidence" value="ECO:0007669"/>
    <property type="project" value="InterPro"/>
</dbReference>
<dbReference type="KEGG" id="lcd:clem_08855"/>
<keyword evidence="6" id="KW-0472">Membrane</keyword>
<evidence type="ECO:0000259" key="7">
    <source>
        <dbReference type="PROSITE" id="PS50893"/>
    </source>
</evidence>
<evidence type="ECO:0000256" key="3">
    <source>
        <dbReference type="ARBA" id="ARBA00022748"/>
    </source>
</evidence>
<dbReference type="RefSeq" id="WP_094091194.1">
    <property type="nucleotide sequence ID" value="NZ_CP016397.1"/>
</dbReference>
<keyword evidence="1" id="KW-0813">Transport</keyword>
<dbReference type="PANTHER" id="PTHR43499">
    <property type="entry name" value="ABC TRANSPORTER I FAMILY MEMBER 1"/>
    <property type="match status" value="1"/>
</dbReference>
<dbReference type="InterPro" id="IPR027417">
    <property type="entry name" value="P-loop_NTPase"/>
</dbReference>
<proteinExistence type="predicted"/>
<organism evidence="8 9">
    <name type="scientific">Legionella clemsonensis</name>
    <dbReference type="NCBI Taxonomy" id="1867846"/>
    <lineage>
        <taxon>Bacteria</taxon>
        <taxon>Pseudomonadati</taxon>
        <taxon>Pseudomonadota</taxon>
        <taxon>Gammaproteobacteria</taxon>
        <taxon>Legionellales</taxon>
        <taxon>Legionellaceae</taxon>
        <taxon>Legionella</taxon>
    </lineage>
</organism>
<dbReference type="GO" id="GO:0017004">
    <property type="term" value="P:cytochrome complex assembly"/>
    <property type="evidence" value="ECO:0007669"/>
    <property type="project" value="UniProtKB-KW"/>
</dbReference>